<evidence type="ECO:0000313" key="2">
    <source>
        <dbReference type="EMBL" id="SES44601.1"/>
    </source>
</evidence>
<accession>A0A1H9XEZ1</accession>
<dbReference type="AlphaFoldDB" id="A0A1H9XEZ1"/>
<feature type="region of interest" description="Disordered" evidence="1">
    <location>
        <begin position="81"/>
        <end position="100"/>
    </location>
</feature>
<evidence type="ECO:0008006" key="4">
    <source>
        <dbReference type="Google" id="ProtNLM"/>
    </source>
</evidence>
<evidence type="ECO:0000313" key="3">
    <source>
        <dbReference type="Proteomes" id="UP000199503"/>
    </source>
</evidence>
<organism evidence="2 3">
    <name type="scientific">Lentzea albida</name>
    <dbReference type="NCBI Taxonomy" id="65499"/>
    <lineage>
        <taxon>Bacteria</taxon>
        <taxon>Bacillati</taxon>
        <taxon>Actinomycetota</taxon>
        <taxon>Actinomycetes</taxon>
        <taxon>Pseudonocardiales</taxon>
        <taxon>Pseudonocardiaceae</taxon>
        <taxon>Lentzea</taxon>
    </lineage>
</organism>
<reference evidence="3" key="1">
    <citation type="submission" date="2016-10" db="EMBL/GenBank/DDBJ databases">
        <authorList>
            <person name="Varghese N."/>
            <person name="Submissions S."/>
        </authorList>
    </citation>
    <scope>NUCLEOTIDE SEQUENCE [LARGE SCALE GENOMIC DNA]</scope>
    <source>
        <strain evidence="3">DSM 44437</strain>
    </source>
</reference>
<keyword evidence="3" id="KW-1185">Reference proteome</keyword>
<dbReference type="STRING" id="65499.SAMN04488000_1343"/>
<protein>
    <recommendedName>
        <fullName evidence="4">Zinc-finger</fullName>
    </recommendedName>
</protein>
<proteinExistence type="predicted"/>
<feature type="region of interest" description="Disordered" evidence="1">
    <location>
        <begin position="1"/>
        <end position="20"/>
    </location>
</feature>
<dbReference type="Proteomes" id="UP000199503">
    <property type="component" value="Unassembled WGS sequence"/>
</dbReference>
<dbReference type="OrthoDB" id="3384418at2"/>
<feature type="compositionally biased region" description="Basic residues" evidence="1">
    <location>
        <begin position="86"/>
        <end position="100"/>
    </location>
</feature>
<evidence type="ECO:0000256" key="1">
    <source>
        <dbReference type="SAM" id="MobiDB-lite"/>
    </source>
</evidence>
<sequence length="100" mass="11140">MVTAMPAVAASSNWRDDDGARMPSGDVHAWWPQQNQTLCGVPLHRARLDRFPHVLWADALWIHDTAGADSPEMAMCPRCAAAAAPKRNRRPDRRGTRSRP</sequence>
<dbReference type="EMBL" id="FOFV01000034">
    <property type="protein sequence ID" value="SES44601.1"/>
    <property type="molecule type" value="Genomic_DNA"/>
</dbReference>
<name>A0A1H9XEZ1_9PSEU</name>
<gene>
    <name evidence="2" type="ORF">SAMN04488000_1343</name>
</gene>